<dbReference type="STRING" id="1335616.WDC_1079"/>
<protein>
    <submittedName>
        <fullName evidence="1">Uncharacterized protein</fullName>
    </submittedName>
</protein>
<dbReference type="EMBL" id="AWTT01000023">
    <property type="protein sequence ID" value="KIS03322.1"/>
    <property type="molecule type" value="Genomic_DNA"/>
</dbReference>
<name>A0A0D1A6J5_9LACO</name>
<sequence length="48" mass="5460">MLLEVDALWDEDELELLLFWLLAQPTIVIVPKVSNANGNIFFIASNPF</sequence>
<comment type="caution">
    <text evidence="1">The sequence shown here is derived from an EMBL/GenBank/DDBJ whole genome shotgun (WGS) entry which is preliminary data.</text>
</comment>
<accession>A0A0D1A6J5</accession>
<reference evidence="1 2" key="1">
    <citation type="submission" date="2013-08" db="EMBL/GenBank/DDBJ databases">
        <title>Lactobacillus wasatchii sp. WDC04, a late gas producing bacteria isolated from aged chedder cheese.</title>
        <authorList>
            <person name="Oberg C.J."/>
            <person name="Culumber M."/>
            <person name="McMahon D.J."/>
            <person name="Broadbent J.R."/>
            <person name="Oberg T.S."/>
            <person name="Ortaki F."/>
        </authorList>
    </citation>
    <scope>NUCLEOTIDE SEQUENCE [LARGE SCALE GENOMIC DNA]</scope>
    <source>
        <strain evidence="1 2">WDC04</strain>
    </source>
</reference>
<organism evidence="1 2">
    <name type="scientific">Paucilactobacillus wasatchensis</name>
    <dbReference type="NCBI Taxonomy" id="1335616"/>
    <lineage>
        <taxon>Bacteria</taxon>
        <taxon>Bacillati</taxon>
        <taxon>Bacillota</taxon>
        <taxon>Bacilli</taxon>
        <taxon>Lactobacillales</taxon>
        <taxon>Lactobacillaceae</taxon>
        <taxon>Paucilactobacillus</taxon>
    </lineage>
</organism>
<evidence type="ECO:0000313" key="2">
    <source>
        <dbReference type="Proteomes" id="UP000032279"/>
    </source>
</evidence>
<proteinExistence type="predicted"/>
<dbReference type="AlphaFoldDB" id="A0A0D1A6J5"/>
<keyword evidence="2" id="KW-1185">Reference proteome</keyword>
<evidence type="ECO:0000313" key="1">
    <source>
        <dbReference type="EMBL" id="KIS03322.1"/>
    </source>
</evidence>
<dbReference type="Proteomes" id="UP000032279">
    <property type="component" value="Unassembled WGS sequence"/>
</dbReference>
<gene>
    <name evidence="1" type="ORF">WDC_1079</name>
</gene>